<evidence type="ECO:0000259" key="2">
    <source>
        <dbReference type="Pfam" id="PF00817"/>
    </source>
</evidence>
<comment type="caution">
    <text evidence="3">The sequence shown here is derived from an EMBL/GenBank/DDBJ whole genome shotgun (WGS) entry which is preliminary data.</text>
</comment>
<dbReference type="GO" id="GO:0006281">
    <property type="term" value="P:DNA repair"/>
    <property type="evidence" value="ECO:0007669"/>
    <property type="project" value="InterPro"/>
</dbReference>
<keyword evidence="1" id="KW-0227">DNA damage</keyword>
<accession>A0A2S5TFE8</accession>
<dbReference type="InterPro" id="IPR050356">
    <property type="entry name" value="SulA_CellDiv_inhibitor"/>
</dbReference>
<evidence type="ECO:0000313" key="3">
    <source>
        <dbReference type="EMBL" id="PPE73705.1"/>
    </source>
</evidence>
<protein>
    <submittedName>
        <fullName evidence="3">DNA repair nucleotidyltransferase</fullName>
    </submittedName>
</protein>
<dbReference type="PANTHER" id="PTHR35369">
    <property type="entry name" value="BLR3025 PROTEIN-RELATED"/>
    <property type="match status" value="1"/>
</dbReference>
<evidence type="ECO:0000313" key="4">
    <source>
        <dbReference type="Proteomes" id="UP000238220"/>
    </source>
</evidence>
<reference evidence="3 4" key="1">
    <citation type="submission" date="2018-02" db="EMBL/GenBank/DDBJ databases">
        <title>Genome sequencing of Solimonas sp. HR-BB.</title>
        <authorList>
            <person name="Lee Y."/>
            <person name="Jeon C.O."/>
        </authorList>
    </citation>
    <scope>NUCLEOTIDE SEQUENCE [LARGE SCALE GENOMIC DNA]</scope>
    <source>
        <strain evidence="3 4">HR-BB</strain>
    </source>
</reference>
<dbReference type="EMBL" id="PSNW01000006">
    <property type="protein sequence ID" value="PPE73705.1"/>
    <property type="molecule type" value="Genomic_DNA"/>
</dbReference>
<name>A0A2S5TFE8_9GAMM</name>
<dbReference type="SUPFAM" id="SSF56672">
    <property type="entry name" value="DNA/RNA polymerases"/>
    <property type="match status" value="1"/>
</dbReference>
<dbReference type="InterPro" id="IPR001126">
    <property type="entry name" value="UmuC"/>
</dbReference>
<evidence type="ECO:0000256" key="1">
    <source>
        <dbReference type="ARBA" id="ARBA00022763"/>
    </source>
</evidence>
<dbReference type="AlphaFoldDB" id="A0A2S5TFE8"/>
<organism evidence="3 4">
    <name type="scientific">Solimonas fluminis</name>
    <dbReference type="NCBI Taxonomy" id="2086571"/>
    <lineage>
        <taxon>Bacteria</taxon>
        <taxon>Pseudomonadati</taxon>
        <taxon>Pseudomonadota</taxon>
        <taxon>Gammaproteobacteria</taxon>
        <taxon>Nevskiales</taxon>
        <taxon>Nevskiaceae</taxon>
        <taxon>Solimonas</taxon>
    </lineage>
</organism>
<dbReference type="Pfam" id="PF00817">
    <property type="entry name" value="IMS"/>
    <property type="match status" value="1"/>
</dbReference>
<proteinExistence type="predicted"/>
<keyword evidence="4" id="KW-1185">Reference proteome</keyword>
<dbReference type="OrthoDB" id="5298951at2"/>
<sequence length="464" mass="52298">MLWLCLHLPALPLEALGPPPETPLAVHERRGGKRILLAVNEAAVRQRIGPGMTVAAAQGLLPGLRVVERQPRAEKQALQHLADWACQFGSELFFDAPRRLLWLEIGSSLKYFGGLESLLPRLQTSLQGLGYSAGLGVAPTPEAAAWNAQAEDGPILKARDLQERLGYYPLGWLPFPEAVEGLASSGVKTLAELLRLPADGLARRFGPALPDYLQRLLGQRPDARERYQPPKVYRRRMEFLGAIESTEGLLFPIRRALTEFQGYLRARDSAVQHFTFEFEHEGHPRTRMELRLTAPARDAAHFLVVVRERLERLALPAPSLALTLRAERFLVPDLHQGDLFDQRLQQDGEWLGLLEKLQARLGADAIRFLGLRAEHLPERSWHAARQPQPGQAAFPPRPFWLLARPQPLQQPPRLRGRPERIEGGWWDGADAQRDYFLAESDSGSQLWVYRDALNGNWFMHGLWA</sequence>
<dbReference type="GO" id="GO:0016740">
    <property type="term" value="F:transferase activity"/>
    <property type="evidence" value="ECO:0007669"/>
    <property type="project" value="UniProtKB-KW"/>
</dbReference>
<keyword evidence="3" id="KW-0808">Transferase</keyword>
<dbReference type="CDD" id="cd03468">
    <property type="entry name" value="PolY_like"/>
    <property type="match status" value="1"/>
</dbReference>
<dbReference type="RefSeq" id="WP_104230766.1">
    <property type="nucleotide sequence ID" value="NZ_PSNW01000006.1"/>
</dbReference>
<gene>
    <name evidence="3" type="ORF">C3942_13005</name>
</gene>
<feature type="domain" description="UmuC" evidence="2">
    <location>
        <begin position="22"/>
        <end position="144"/>
    </location>
</feature>
<dbReference type="Proteomes" id="UP000238220">
    <property type="component" value="Unassembled WGS sequence"/>
</dbReference>
<dbReference type="PANTHER" id="PTHR35369:SF2">
    <property type="entry name" value="BLR3025 PROTEIN"/>
    <property type="match status" value="1"/>
</dbReference>
<dbReference type="InterPro" id="IPR043502">
    <property type="entry name" value="DNA/RNA_pol_sf"/>
</dbReference>